<keyword evidence="3" id="KW-0449">Lipoprotein</keyword>
<reference evidence="4" key="1">
    <citation type="submission" date="2018-07" db="EMBL/GenBank/DDBJ databases">
        <authorList>
            <person name="Liu B.-T."/>
            <person name="Du Z."/>
        </authorList>
    </citation>
    <scope>NUCLEOTIDE SEQUENCE [LARGE SCALE GENOMIC DNA]</scope>
    <source>
        <strain evidence="4">XYN52</strain>
    </source>
</reference>
<dbReference type="PANTHER" id="PTHR35869">
    <property type="entry name" value="OUTER-MEMBRANE LIPOPROTEIN CARRIER PROTEIN"/>
    <property type="match status" value="1"/>
</dbReference>
<dbReference type="EMBL" id="QQNH01000015">
    <property type="protein sequence ID" value="RDE08513.1"/>
    <property type="molecule type" value="Genomic_DNA"/>
</dbReference>
<dbReference type="Proteomes" id="UP000253759">
    <property type="component" value="Unassembled WGS sequence"/>
</dbReference>
<dbReference type="RefSeq" id="WP_114646209.1">
    <property type="nucleotide sequence ID" value="NZ_QQNH01000015.1"/>
</dbReference>
<keyword evidence="4" id="KW-1185">Reference proteome</keyword>
<feature type="signal peptide" evidence="2">
    <location>
        <begin position="1"/>
        <end position="27"/>
    </location>
</feature>
<dbReference type="AlphaFoldDB" id="A0A369W2B6"/>
<feature type="chain" id="PRO_5016793817" evidence="2">
    <location>
        <begin position="28"/>
        <end position="211"/>
    </location>
</feature>
<gene>
    <name evidence="3" type="ORF">DVH29_10895</name>
</gene>
<dbReference type="InterPro" id="IPR004564">
    <property type="entry name" value="OM_lipoprot_carrier_LolA-like"/>
</dbReference>
<accession>A0A369W2B6</accession>
<proteinExistence type="predicted"/>
<dbReference type="PANTHER" id="PTHR35869:SF1">
    <property type="entry name" value="OUTER-MEMBRANE LIPOPROTEIN CARRIER PROTEIN"/>
    <property type="match status" value="1"/>
</dbReference>
<evidence type="ECO:0000256" key="1">
    <source>
        <dbReference type="ARBA" id="ARBA00022729"/>
    </source>
</evidence>
<sequence>MMIRLLAATLAALIGVALAIMPASAQAVSLSPDEEFVLQEISRHNSEIRTMAGRFVQIDSQGGRIEGTFWLKRPNNVRFRYGPPSREEIISQGSGFYVIDREARTQYAYSQENVPLRQFLGDTVSLINSNLTDVVMSETHVSAMIADDSPIGTVQVSLIFERATLDLVQWSLIEPSGVETTFSIYDTQKGVDIPDQYFRIDPTYRSVNAQN</sequence>
<organism evidence="3 4">
    <name type="scientific">Pelagibacterium lacus</name>
    <dbReference type="NCBI Taxonomy" id="2282655"/>
    <lineage>
        <taxon>Bacteria</taxon>
        <taxon>Pseudomonadati</taxon>
        <taxon>Pseudomonadota</taxon>
        <taxon>Alphaproteobacteria</taxon>
        <taxon>Hyphomicrobiales</taxon>
        <taxon>Devosiaceae</taxon>
        <taxon>Pelagibacterium</taxon>
    </lineage>
</organism>
<evidence type="ECO:0000256" key="2">
    <source>
        <dbReference type="SAM" id="SignalP"/>
    </source>
</evidence>
<dbReference type="CDD" id="cd16325">
    <property type="entry name" value="LolA"/>
    <property type="match status" value="1"/>
</dbReference>
<keyword evidence="1 2" id="KW-0732">Signal</keyword>
<dbReference type="SUPFAM" id="SSF89392">
    <property type="entry name" value="Prokaryotic lipoproteins and lipoprotein localization factors"/>
    <property type="match status" value="1"/>
</dbReference>
<protein>
    <submittedName>
        <fullName evidence="3">Outer membrane lipoprotein carrier protein LolA</fullName>
    </submittedName>
</protein>
<dbReference type="InterPro" id="IPR029046">
    <property type="entry name" value="LolA/LolB/LppX"/>
</dbReference>
<dbReference type="OrthoDB" id="9800501at2"/>
<dbReference type="Pfam" id="PF03548">
    <property type="entry name" value="LolA"/>
    <property type="match status" value="1"/>
</dbReference>
<evidence type="ECO:0000313" key="4">
    <source>
        <dbReference type="Proteomes" id="UP000253759"/>
    </source>
</evidence>
<evidence type="ECO:0000313" key="3">
    <source>
        <dbReference type="EMBL" id="RDE08513.1"/>
    </source>
</evidence>
<name>A0A369W2B6_9HYPH</name>
<dbReference type="Gene3D" id="2.50.20.10">
    <property type="entry name" value="Lipoprotein localisation LolA/LolB/LppX"/>
    <property type="match status" value="1"/>
</dbReference>
<comment type="caution">
    <text evidence="3">The sequence shown here is derived from an EMBL/GenBank/DDBJ whole genome shotgun (WGS) entry which is preliminary data.</text>
</comment>